<accession>A0AA36M6F3</accession>
<reference evidence="2" key="1">
    <citation type="submission" date="2023-07" db="EMBL/GenBank/DDBJ databases">
        <authorList>
            <consortium name="CYATHOMIX"/>
        </authorList>
    </citation>
    <scope>NUCLEOTIDE SEQUENCE</scope>
    <source>
        <strain evidence="2">N/A</strain>
    </source>
</reference>
<sequence>MVSPLIVLALISNLQACTPSPTLLPNMPAAYRATTTTMVYRHAPARSRILVKREPEKVIVTVVSNQKYDPSRNTAHLQVFRNLVDASTKYMNIVYDKNRVKDQIINSDGKFGVRYTLNGFDCGRVTKFLEDTVNSAIFITSVKIKCGNRPETVLK</sequence>
<dbReference type="EMBL" id="CATQJL010000223">
    <property type="protein sequence ID" value="CAJ0599826.1"/>
    <property type="molecule type" value="Genomic_DNA"/>
</dbReference>
<feature type="signal peptide" evidence="1">
    <location>
        <begin position="1"/>
        <end position="16"/>
    </location>
</feature>
<feature type="chain" id="PRO_5041326542" evidence="1">
    <location>
        <begin position="17"/>
        <end position="155"/>
    </location>
</feature>
<dbReference type="InterPro" id="IPR035126">
    <property type="entry name" value="SCVP"/>
</dbReference>
<name>A0AA36M6F3_CYLNA</name>
<keyword evidence="3" id="KW-1185">Reference proteome</keyword>
<dbReference type="Proteomes" id="UP001176961">
    <property type="component" value="Unassembled WGS sequence"/>
</dbReference>
<comment type="caution">
    <text evidence="2">The sequence shown here is derived from an EMBL/GenBank/DDBJ whole genome shotgun (WGS) entry which is preliminary data.</text>
</comment>
<organism evidence="2 3">
    <name type="scientific">Cylicocyclus nassatus</name>
    <name type="common">Nematode worm</name>
    <dbReference type="NCBI Taxonomy" id="53992"/>
    <lineage>
        <taxon>Eukaryota</taxon>
        <taxon>Metazoa</taxon>
        <taxon>Ecdysozoa</taxon>
        <taxon>Nematoda</taxon>
        <taxon>Chromadorea</taxon>
        <taxon>Rhabditida</taxon>
        <taxon>Rhabditina</taxon>
        <taxon>Rhabditomorpha</taxon>
        <taxon>Strongyloidea</taxon>
        <taxon>Strongylidae</taxon>
        <taxon>Cylicocyclus</taxon>
    </lineage>
</organism>
<keyword evidence="1" id="KW-0732">Signal</keyword>
<dbReference type="AlphaFoldDB" id="A0AA36M6F3"/>
<dbReference type="PANTHER" id="PTHR36955">
    <property type="entry name" value="SECRETED NEMATODE CLADE V PROTEIN GENE FAMILY"/>
    <property type="match status" value="1"/>
</dbReference>
<evidence type="ECO:0000313" key="2">
    <source>
        <dbReference type="EMBL" id="CAJ0599826.1"/>
    </source>
</evidence>
<dbReference type="Pfam" id="PF17619">
    <property type="entry name" value="SCVP"/>
    <property type="match status" value="1"/>
</dbReference>
<gene>
    <name evidence="2" type="ORF">CYNAS_LOCUS11809</name>
</gene>
<evidence type="ECO:0000256" key="1">
    <source>
        <dbReference type="SAM" id="SignalP"/>
    </source>
</evidence>
<protein>
    <submittedName>
        <fullName evidence="2">Uncharacterized protein</fullName>
    </submittedName>
</protein>
<evidence type="ECO:0000313" key="3">
    <source>
        <dbReference type="Proteomes" id="UP001176961"/>
    </source>
</evidence>
<proteinExistence type="predicted"/>
<dbReference type="PANTHER" id="PTHR36955:SF1">
    <property type="entry name" value="SECRETED NEMATODE CLADE V PROTEIN GENE FAMILY"/>
    <property type="match status" value="1"/>
</dbReference>